<feature type="domain" description="SDA1 N-terminal" evidence="3">
    <location>
        <begin position="61"/>
        <end position="423"/>
    </location>
</feature>
<feature type="region of interest" description="Disordered" evidence="2">
    <location>
        <begin position="501"/>
        <end position="594"/>
    </location>
</feature>
<dbReference type="InterPro" id="IPR048292">
    <property type="entry name" value="SDA1_C"/>
</dbReference>
<dbReference type="Pfam" id="PF21638">
    <property type="entry name" value="SDA1_C"/>
    <property type="match status" value="1"/>
</dbReference>
<proteinExistence type="inferred from homology"/>
<comment type="function">
    <text evidence="1">Required for 60S pre-ribosomal subunits export to the cytoplasm.</text>
</comment>
<comment type="subcellular location">
    <subcellularLocation>
        <location evidence="1">Nucleus</location>
        <location evidence="1">Nucleolus</location>
    </subcellularLocation>
</comment>
<evidence type="ECO:0000259" key="3">
    <source>
        <dbReference type="Pfam" id="PF08158"/>
    </source>
</evidence>
<keyword evidence="1" id="KW-0539">Nucleus</keyword>
<feature type="compositionally biased region" description="Basic and acidic residues" evidence="2">
    <location>
        <begin position="560"/>
        <end position="578"/>
    </location>
</feature>
<dbReference type="Pfam" id="PF08158">
    <property type="entry name" value="SDA1_HEAT"/>
    <property type="match status" value="1"/>
</dbReference>
<gene>
    <name evidence="6" type="primary">LOC100750107</name>
</gene>
<evidence type="ECO:0000256" key="2">
    <source>
        <dbReference type="SAM" id="MobiDB-lite"/>
    </source>
</evidence>
<reference evidence="6" key="1">
    <citation type="submission" date="2025-08" db="UniProtKB">
        <authorList>
            <consortium name="RefSeq"/>
        </authorList>
    </citation>
    <scope>IDENTIFICATION</scope>
</reference>
<dbReference type="OMA" id="AYEKHAR"/>
<keyword evidence="1" id="KW-0653">Protein transport</keyword>
<dbReference type="InterPro" id="IPR012977">
    <property type="entry name" value="SDA1_N"/>
</dbReference>
<organism evidence="5 6">
    <name type="scientific">Bombus impatiens</name>
    <name type="common">Bumblebee</name>
    <dbReference type="NCBI Taxonomy" id="132113"/>
    <lineage>
        <taxon>Eukaryota</taxon>
        <taxon>Metazoa</taxon>
        <taxon>Ecdysozoa</taxon>
        <taxon>Arthropoda</taxon>
        <taxon>Hexapoda</taxon>
        <taxon>Insecta</taxon>
        <taxon>Pterygota</taxon>
        <taxon>Neoptera</taxon>
        <taxon>Endopterygota</taxon>
        <taxon>Hymenoptera</taxon>
        <taxon>Apocrita</taxon>
        <taxon>Aculeata</taxon>
        <taxon>Apoidea</taxon>
        <taxon>Anthophila</taxon>
        <taxon>Apidae</taxon>
        <taxon>Bombus</taxon>
        <taxon>Pyrobombus</taxon>
    </lineage>
</organism>
<comment type="similarity">
    <text evidence="1">Belongs to the SDA1 family.</text>
</comment>
<evidence type="ECO:0000313" key="5">
    <source>
        <dbReference type="Proteomes" id="UP000515180"/>
    </source>
</evidence>
<dbReference type="RefSeq" id="XP_012238078.1">
    <property type="nucleotide sequence ID" value="XM_012382655.3"/>
</dbReference>
<evidence type="ECO:0000313" key="6">
    <source>
        <dbReference type="RefSeq" id="XP_012238078.1"/>
    </source>
</evidence>
<dbReference type="PANTHER" id="PTHR12730">
    <property type="entry name" value="HSDA/SDA1-RELATED"/>
    <property type="match status" value="1"/>
</dbReference>
<dbReference type="GO" id="GO:0005730">
    <property type="term" value="C:nucleolus"/>
    <property type="evidence" value="ECO:0007669"/>
    <property type="project" value="UniProtKB-SubCell"/>
</dbReference>
<feature type="domain" description="SDA1 C-terminal" evidence="4">
    <location>
        <begin position="757"/>
        <end position="802"/>
    </location>
</feature>
<dbReference type="CTD" id="35925"/>
<protein>
    <recommendedName>
        <fullName evidence="1">Protein SDA1</fullName>
    </recommendedName>
</protein>
<accession>A0A6P3UPI5</accession>
<dbReference type="Proteomes" id="UP000515180">
    <property type="component" value="Unplaced"/>
</dbReference>
<dbReference type="PANTHER" id="PTHR12730:SF0">
    <property type="entry name" value="PROTEIN SDA1 HOMOLOG"/>
    <property type="match status" value="1"/>
</dbReference>
<evidence type="ECO:0000256" key="1">
    <source>
        <dbReference type="RuleBase" id="RU365057"/>
    </source>
</evidence>
<sequence>MVRHNNQLPENLPQLQNLIKRDPESYKEEFLQQHQHYKSILEVFRLAPNKFNKSLDEVVIFLAQVAHCYPNILESFPQEIIDVLQTYNTVLDNDMRLTFCKALIQLRNKSLLEPTVLLSLFFELLRCQDKNLRQFLQTHIIADIKNVNAKQKNAKINTTLQNFMFSMLKDSNVRSAKMSTDIMIELYNKNIWNDAKTVNVLATGCFVKATKVMVACLKFFLGTGIEEQENEESDSDSEPNIKEIIMANRVNKKTKKREKQLAKAKQLLAKSKKKATKAPRFNFSALHLIHDPQGFAEKLFKQLEKNNDRFEIKLLALDVISRLIGLHNLFLLNFYPYLQRFLQPHQREVTKLLQFIAQASHELVPPDVLEPILKTLANNFVTERNSADVMAIGLNAIREICTRCPLVMNEDLLQDLVRYKYYKERSVMMAARSLITLFRNSIPELLHKKDRGRPTETNITLSIQKYGQISANDFVPGAEVLLDSKANNIAEISKIGIENNDSDDEWIDIDSINNGDCHNDDENDDDDDNDDNDDDDDDDGDDDDDDDGDDDNDDDDDDNYNDHNDNNEKEGKEENLGKKKEKKSIKNNNKDVEKIENEETEMKVCENNDIKSNVNNTEIDNVTNQSQGKECRRLSKLEKKRLKLKTQEDSRVKKNEIIAAEKREKATLVSNERLLTDEDFMKIDAALVKQQITYAKRGLKRAHPNDKETGEFVKLTDIENIYKKRKHDKQARIESVKKGQEGRERFGYKDGRQNPLCSKTNREKKKNKTFQMLKHKIKGKVKRSFKEKQIALRNHLLKQKRMK</sequence>
<feature type="region of interest" description="Disordered" evidence="2">
    <location>
        <begin position="732"/>
        <end position="766"/>
    </location>
</feature>
<dbReference type="OrthoDB" id="2196187at2759"/>
<dbReference type="KEGG" id="bim:100750107"/>
<evidence type="ECO:0000259" key="4">
    <source>
        <dbReference type="Pfam" id="PF21638"/>
    </source>
</evidence>
<feature type="compositionally biased region" description="Acidic residues" evidence="2">
    <location>
        <begin position="519"/>
        <end position="559"/>
    </location>
</feature>
<dbReference type="GeneID" id="100750107"/>
<keyword evidence="1" id="KW-0690">Ribosome biogenesis</keyword>
<keyword evidence="1" id="KW-0813">Transport</keyword>
<dbReference type="AlphaFoldDB" id="A0A6P3UPI5"/>
<dbReference type="GO" id="GO:0000055">
    <property type="term" value="P:ribosomal large subunit export from nucleus"/>
    <property type="evidence" value="ECO:0007669"/>
    <property type="project" value="UniProtKB-UniRule"/>
</dbReference>
<dbReference type="InterPro" id="IPR016024">
    <property type="entry name" value="ARM-type_fold"/>
</dbReference>
<dbReference type="InterPro" id="IPR027312">
    <property type="entry name" value="Sda1"/>
</dbReference>
<feature type="compositionally biased region" description="Basic and acidic residues" evidence="2">
    <location>
        <begin position="732"/>
        <end position="752"/>
    </location>
</feature>
<dbReference type="GO" id="GO:0015031">
    <property type="term" value="P:protein transport"/>
    <property type="evidence" value="ECO:0007669"/>
    <property type="project" value="UniProtKB-KW"/>
</dbReference>
<keyword evidence="5" id="KW-1185">Reference proteome</keyword>
<dbReference type="GO" id="GO:0042273">
    <property type="term" value="P:ribosomal large subunit biogenesis"/>
    <property type="evidence" value="ECO:0007669"/>
    <property type="project" value="UniProtKB-UniRule"/>
</dbReference>
<dbReference type="SUPFAM" id="SSF48371">
    <property type="entry name" value="ARM repeat"/>
    <property type="match status" value="1"/>
</dbReference>
<name>A0A6P3UPI5_BOMIM</name>